<sequence>MIRLNWSKPRSREANEKKKIIMIEDQTTEENALTDARGVWSKSQRSLTPSLDLDHRATDWGRLHSALAWSPDVLQCWTTFYASTKPGEWSLVTRNRSVSDCFSTLGI</sequence>
<organism evidence="1 2">
    <name type="scientific">Elysia crispata</name>
    <name type="common">lettuce slug</name>
    <dbReference type="NCBI Taxonomy" id="231223"/>
    <lineage>
        <taxon>Eukaryota</taxon>
        <taxon>Metazoa</taxon>
        <taxon>Spiralia</taxon>
        <taxon>Lophotrochozoa</taxon>
        <taxon>Mollusca</taxon>
        <taxon>Gastropoda</taxon>
        <taxon>Heterobranchia</taxon>
        <taxon>Euthyneura</taxon>
        <taxon>Panpulmonata</taxon>
        <taxon>Sacoglossa</taxon>
        <taxon>Placobranchoidea</taxon>
        <taxon>Plakobranchidae</taxon>
        <taxon>Elysia</taxon>
    </lineage>
</organism>
<proteinExistence type="predicted"/>
<keyword evidence="2" id="KW-1185">Reference proteome</keyword>
<comment type="caution">
    <text evidence="1">The sequence shown here is derived from an EMBL/GenBank/DDBJ whole genome shotgun (WGS) entry which is preliminary data.</text>
</comment>
<reference evidence="1" key="1">
    <citation type="journal article" date="2023" name="G3 (Bethesda)">
        <title>A reference genome for the long-term kleptoplast-retaining sea slug Elysia crispata morphotype clarki.</title>
        <authorList>
            <person name="Eastman K.E."/>
            <person name="Pendleton A.L."/>
            <person name="Shaikh M.A."/>
            <person name="Suttiyut T."/>
            <person name="Ogas R."/>
            <person name="Tomko P."/>
            <person name="Gavelis G."/>
            <person name="Widhalm J.R."/>
            <person name="Wisecaver J.H."/>
        </authorList>
    </citation>
    <scope>NUCLEOTIDE SEQUENCE</scope>
    <source>
        <strain evidence="1">ECLA1</strain>
    </source>
</reference>
<dbReference type="Proteomes" id="UP001283361">
    <property type="component" value="Unassembled WGS sequence"/>
</dbReference>
<dbReference type="AlphaFoldDB" id="A0AAE0Y072"/>
<name>A0AAE0Y072_9GAST</name>
<dbReference type="EMBL" id="JAWDGP010007236">
    <property type="protein sequence ID" value="KAK3727684.1"/>
    <property type="molecule type" value="Genomic_DNA"/>
</dbReference>
<evidence type="ECO:0000313" key="1">
    <source>
        <dbReference type="EMBL" id="KAK3727684.1"/>
    </source>
</evidence>
<gene>
    <name evidence="1" type="ORF">RRG08_032643</name>
</gene>
<evidence type="ECO:0000313" key="2">
    <source>
        <dbReference type="Proteomes" id="UP001283361"/>
    </source>
</evidence>
<accession>A0AAE0Y072</accession>
<protein>
    <submittedName>
        <fullName evidence="1">Uncharacterized protein</fullName>
    </submittedName>
</protein>